<accession>A0A835S0A9</accession>
<protein>
    <submittedName>
        <fullName evidence="1">Uncharacterized protein</fullName>
    </submittedName>
</protein>
<dbReference type="EMBL" id="JADCNM010000001">
    <property type="protein sequence ID" value="KAG0500203.1"/>
    <property type="molecule type" value="Genomic_DNA"/>
</dbReference>
<evidence type="ECO:0000313" key="2">
    <source>
        <dbReference type="Proteomes" id="UP000639772"/>
    </source>
</evidence>
<gene>
    <name evidence="1" type="ORF">HPP92_000275</name>
</gene>
<reference evidence="1 2" key="1">
    <citation type="journal article" date="2020" name="Nat. Food">
        <title>A phased Vanilla planifolia genome enables genetic improvement of flavour and production.</title>
        <authorList>
            <person name="Hasing T."/>
            <person name="Tang H."/>
            <person name="Brym M."/>
            <person name="Khazi F."/>
            <person name="Huang T."/>
            <person name="Chambers A.H."/>
        </authorList>
    </citation>
    <scope>NUCLEOTIDE SEQUENCE [LARGE SCALE GENOMIC DNA]</scope>
    <source>
        <tissue evidence="1">Leaf</tissue>
    </source>
</reference>
<evidence type="ECO:0000313" key="1">
    <source>
        <dbReference type="EMBL" id="KAG0500203.1"/>
    </source>
</evidence>
<sequence>MVYEKKAQVEPELEKLISRECLQGKKPLSKEGIASSAAARWKKTSRRFGLNKIDDLERLVLDRRWS</sequence>
<organism evidence="1 2">
    <name type="scientific">Vanilla planifolia</name>
    <name type="common">Vanilla</name>
    <dbReference type="NCBI Taxonomy" id="51239"/>
    <lineage>
        <taxon>Eukaryota</taxon>
        <taxon>Viridiplantae</taxon>
        <taxon>Streptophyta</taxon>
        <taxon>Embryophyta</taxon>
        <taxon>Tracheophyta</taxon>
        <taxon>Spermatophyta</taxon>
        <taxon>Magnoliopsida</taxon>
        <taxon>Liliopsida</taxon>
        <taxon>Asparagales</taxon>
        <taxon>Orchidaceae</taxon>
        <taxon>Vanilloideae</taxon>
        <taxon>Vanilleae</taxon>
        <taxon>Vanilla</taxon>
    </lineage>
</organism>
<proteinExistence type="predicted"/>
<dbReference type="Proteomes" id="UP000639772">
    <property type="component" value="Chromosome 1"/>
</dbReference>
<dbReference type="AlphaFoldDB" id="A0A835S0A9"/>
<comment type="caution">
    <text evidence="1">The sequence shown here is derived from an EMBL/GenBank/DDBJ whole genome shotgun (WGS) entry which is preliminary data.</text>
</comment>
<name>A0A835S0A9_VANPL</name>